<dbReference type="EMBL" id="FZNT01000001">
    <property type="protein sequence ID" value="SNR31233.1"/>
    <property type="molecule type" value="Genomic_DNA"/>
</dbReference>
<evidence type="ECO:0000313" key="9">
    <source>
        <dbReference type="EMBL" id="SNR31233.1"/>
    </source>
</evidence>
<dbReference type="PANTHER" id="PTHR48023">
    <property type="entry name" value="D-XYLOSE-PROTON SYMPORTER-LIKE 2"/>
    <property type="match status" value="1"/>
</dbReference>
<accession>A0A238VC25</accession>
<dbReference type="RefSeq" id="WP_141119663.1">
    <property type="nucleotide sequence ID" value="NZ_FZNT01000001.1"/>
</dbReference>
<evidence type="ECO:0000256" key="2">
    <source>
        <dbReference type="ARBA" id="ARBA00010992"/>
    </source>
</evidence>
<dbReference type="Gene3D" id="1.20.1250.20">
    <property type="entry name" value="MFS general substrate transporter like domains"/>
    <property type="match status" value="1"/>
</dbReference>
<dbReference type="GO" id="GO:0022857">
    <property type="term" value="F:transmembrane transporter activity"/>
    <property type="evidence" value="ECO:0007669"/>
    <property type="project" value="InterPro"/>
</dbReference>
<dbReference type="InterPro" id="IPR050820">
    <property type="entry name" value="MFS_Sugar_Transporter"/>
</dbReference>
<dbReference type="InterPro" id="IPR005828">
    <property type="entry name" value="MFS_sugar_transport-like"/>
</dbReference>
<gene>
    <name evidence="9" type="ORF">SAMN06265371_101115</name>
</gene>
<dbReference type="OrthoDB" id="5368493at2"/>
<dbReference type="GO" id="GO:1904659">
    <property type="term" value="P:D-glucose transmembrane transport"/>
    <property type="evidence" value="ECO:0007669"/>
    <property type="project" value="TreeGrafter"/>
</dbReference>
<dbReference type="PROSITE" id="PS50850">
    <property type="entry name" value="MFS"/>
    <property type="match status" value="1"/>
</dbReference>
<keyword evidence="9" id="KW-0762">Sugar transport</keyword>
<keyword evidence="3" id="KW-0813">Transport</keyword>
<proteinExistence type="inferred from homology"/>
<feature type="domain" description="Major facilitator superfamily (MFS) profile" evidence="8">
    <location>
        <begin position="1"/>
        <end position="86"/>
    </location>
</feature>
<keyword evidence="4 7" id="KW-0812">Transmembrane</keyword>
<dbReference type="GO" id="GO:0016020">
    <property type="term" value="C:membrane"/>
    <property type="evidence" value="ECO:0007669"/>
    <property type="project" value="UniProtKB-SubCell"/>
</dbReference>
<evidence type="ECO:0000259" key="8">
    <source>
        <dbReference type="PROSITE" id="PS50850"/>
    </source>
</evidence>
<dbReference type="Pfam" id="PF00083">
    <property type="entry name" value="Sugar_tr"/>
    <property type="match status" value="1"/>
</dbReference>
<keyword evidence="6 7" id="KW-0472">Membrane</keyword>
<evidence type="ECO:0000256" key="1">
    <source>
        <dbReference type="ARBA" id="ARBA00004370"/>
    </source>
</evidence>
<dbReference type="InterPro" id="IPR036259">
    <property type="entry name" value="MFS_trans_sf"/>
</dbReference>
<keyword evidence="5 7" id="KW-1133">Transmembrane helix</keyword>
<protein>
    <submittedName>
        <fullName evidence="9">Sugar transporter</fullName>
    </submittedName>
</protein>
<dbReference type="InterPro" id="IPR020846">
    <property type="entry name" value="MFS_dom"/>
</dbReference>
<name>A0A238VC25_9FLAO</name>
<dbReference type="PANTHER" id="PTHR48023:SF4">
    <property type="entry name" value="D-XYLOSE-PROTON SYMPORTER-LIKE 2"/>
    <property type="match status" value="1"/>
</dbReference>
<feature type="transmembrane region" description="Helical" evidence="7">
    <location>
        <begin position="7"/>
        <end position="26"/>
    </location>
</feature>
<reference evidence="9 10" key="1">
    <citation type="submission" date="2017-06" db="EMBL/GenBank/DDBJ databases">
        <authorList>
            <person name="Kim H.J."/>
            <person name="Triplett B.A."/>
        </authorList>
    </citation>
    <scope>NUCLEOTIDE SEQUENCE [LARGE SCALE GENOMIC DNA]</scope>
    <source>
        <strain evidence="9 10">DSM 29150</strain>
    </source>
</reference>
<evidence type="ECO:0000256" key="3">
    <source>
        <dbReference type="ARBA" id="ARBA00022448"/>
    </source>
</evidence>
<comment type="subcellular location">
    <subcellularLocation>
        <location evidence="1">Membrane</location>
    </subcellularLocation>
</comment>
<evidence type="ECO:0000256" key="6">
    <source>
        <dbReference type="ARBA" id="ARBA00023136"/>
    </source>
</evidence>
<feature type="transmembrane region" description="Helical" evidence="7">
    <location>
        <begin position="46"/>
        <end position="63"/>
    </location>
</feature>
<organism evidence="9 10">
    <name type="scientific">Lutibacter agarilyticus</name>
    <dbReference type="NCBI Taxonomy" id="1109740"/>
    <lineage>
        <taxon>Bacteria</taxon>
        <taxon>Pseudomonadati</taxon>
        <taxon>Bacteroidota</taxon>
        <taxon>Flavobacteriia</taxon>
        <taxon>Flavobacteriales</taxon>
        <taxon>Flavobacteriaceae</taxon>
        <taxon>Lutibacter</taxon>
    </lineage>
</organism>
<comment type="similarity">
    <text evidence="2">Belongs to the major facilitator superfamily. Sugar transporter (TC 2.A.1.1) family.</text>
</comment>
<evidence type="ECO:0000256" key="5">
    <source>
        <dbReference type="ARBA" id="ARBA00022989"/>
    </source>
</evidence>
<sequence length="86" mass="9730">MSKKSNYIVRIALIVALSSALIIVPMHIAEVVPSEKRGQLVSFNKLNIVIGISLAFFTNYLILKWKNSDVVWAASLGLGKWNWRWT</sequence>
<dbReference type="SUPFAM" id="SSF103473">
    <property type="entry name" value="MFS general substrate transporter"/>
    <property type="match status" value="1"/>
</dbReference>
<dbReference type="AlphaFoldDB" id="A0A238VC25"/>
<dbReference type="Proteomes" id="UP000198384">
    <property type="component" value="Unassembled WGS sequence"/>
</dbReference>
<evidence type="ECO:0000256" key="4">
    <source>
        <dbReference type="ARBA" id="ARBA00022692"/>
    </source>
</evidence>
<evidence type="ECO:0000313" key="10">
    <source>
        <dbReference type="Proteomes" id="UP000198384"/>
    </source>
</evidence>
<keyword evidence="10" id="KW-1185">Reference proteome</keyword>
<evidence type="ECO:0000256" key="7">
    <source>
        <dbReference type="SAM" id="Phobius"/>
    </source>
</evidence>